<dbReference type="EMBL" id="JBDFQZ010000013">
    <property type="protein sequence ID" value="KAK9670537.1"/>
    <property type="molecule type" value="Genomic_DNA"/>
</dbReference>
<dbReference type="GO" id="GO:0007389">
    <property type="term" value="P:pattern specification process"/>
    <property type="evidence" value="ECO:0007669"/>
    <property type="project" value="TreeGrafter"/>
</dbReference>
<dbReference type="GO" id="GO:0005634">
    <property type="term" value="C:nucleus"/>
    <property type="evidence" value="ECO:0007669"/>
    <property type="project" value="TreeGrafter"/>
</dbReference>
<evidence type="ECO:0000256" key="1">
    <source>
        <dbReference type="SAM" id="MobiDB-lite"/>
    </source>
</evidence>
<evidence type="ECO:0000313" key="2">
    <source>
        <dbReference type="EMBL" id="KAK9670538.1"/>
    </source>
</evidence>
<accession>A0AAW1H2E0</accession>
<feature type="region of interest" description="Disordered" evidence="1">
    <location>
        <begin position="274"/>
        <end position="297"/>
    </location>
</feature>
<keyword evidence="3" id="KW-1185">Reference proteome</keyword>
<dbReference type="Proteomes" id="UP001443914">
    <property type="component" value="Unassembled WGS sequence"/>
</dbReference>
<organism evidence="2 3">
    <name type="scientific">Saponaria officinalis</name>
    <name type="common">Common soapwort</name>
    <name type="synonym">Lychnis saponaria</name>
    <dbReference type="NCBI Taxonomy" id="3572"/>
    <lineage>
        <taxon>Eukaryota</taxon>
        <taxon>Viridiplantae</taxon>
        <taxon>Streptophyta</taxon>
        <taxon>Embryophyta</taxon>
        <taxon>Tracheophyta</taxon>
        <taxon>Spermatophyta</taxon>
        <taxon>Magnoliopsida</taxon>
        <taxon>eudicotyledons</taxon>
        <taxon>Gunneridae</taxon>
        <taxon>Pentapetalae</taxon>
        <taxon>Caryophyllales</taxon>
        <taxon>Caryophyllaceae</taxon>
        <taxon>Caryophylleae</taxon>
        <taxon>Saponaria</taxon>
    </lineage>
</organism>
<feature type="compositionally biased region" description="Basic and acidic residues" evidence="1">
    <location>
        <begin position="52"/>
        <end position="62"/>
    </location>
</feature>
<name>A0AAW1H2E0_SAPOF</name>
<dbReference type="AlphaFoldDB" id="A0AAW1H2E0"/>
<comment type="caution">
    <text evidence="2">The sequence shown here is derived from an EMBL/GenBank/DDBJ whole genome shotgun (WGS) entry which is preliminary data.</text>
</comment>
<dbReference type="InterPro" id="IPR055315">
    <property type="entry name" value="Cramped-like"/>
</dbReference>
<reference evidence="2 3" key="1">
    <citation type="submission" date="2024-03" db="EMBL/GenBank/DDBJ databases">
        <title>WGS assembly of Saponaria officinalis var. Norfolk2.</title>
        <authorList>
            <person name="Jenkins J."/>
            <person name="Shu S."/>
            <person name="Grimwood J."/>
            <person name="Barry K."/>
            <person name="Goodstein D."/>
            <person name="Schmutz J."/>
            <person name="Leebens-Mack J."/>
            <person name="Osbourn A."/>
        </authorList>
    </citation>
    <scope>NUCLEOTIDE SEQUENCE [LARGE SCALE GENOMIC DNA]</scope>
    <source>
        <strain evidence="3">cv. Norfolk2</strain>
        <strain evidence="2">JIC</strain>
        <tissue evidence="2">Leaf</tissue>
    </source>
</reference>
<dbReference type="PANTHER" id="PTHR21677">
    <property type="entry name" value="CRAMPED PROTEIN"/>
    <property type="match status" value="1"/>
</dbReference>
<sequence length="477" mass="51556">MKSAQQPSVKDEHGSLQGSFKNSLIGKKSQKSPVGQRKKKSNVSTQVGIPPEKLDSSPDKSSKQGIIHVMSSDREKKMHHSSTIKLQLFPPDEIIRTGLEKDGHNPFLELTLSARKKISSVITHLFNKWGSSSIAIGELVLFPFDAVVENLTRHNSWRSSDIGITAADVHSGVGSPEIFRLRYGWISSHSGNTVRSHFENICSSTTTAASGAEKQAEMNREEVVPCITNGLTNDIVKPTASSEPRSALIHTEQAAVNNEALKPSQANEIENDTAVENDSSAEPVRQEEAPVDREQSQPSLLWSDLGNISIGGLLSEASLHGRSGSSRFDTVPAADSMDAFINQLNSSHASTAVNMPSSILDAEDTCHSFGLSKPASVNDFLFLGRGAFSGLSSQETASRPSRFYNLEADVQNGANGCKEAQKPNSECLPSSAGVYNNENSLGLSSIRWNDSLGPFDLPMIPRQITKDDSISLGEFVR</sequence>
<gene>
    <name evidence="2" type="ORF">RND81_13G208100</name>
</gene>
<evidence type="ECO:0000313" key="3">
    <source>
        <dbReference type="Proteomes" id="UP001443914"/>
    </source>
</evidence>
<dbReference type="GO" id="GO:0003682">
    <property type="term" value="F:chromatin binding"/>
    <property type="evidence" value="ECO:0007669"/>
    <property type="project" value="InterPro"/>
</dbReference>
<feature type="region of interest" description="Disordered" evidence="1">
    <location>
        <begin position="1"/>
        <end position="64"/>
    </location>
</feature>
<feature type="compositionally biased region" description="Basic and acidic residues" evidence="1">
    <location>
        <begin position="284"/>
        <end position="295"/>
    </location>
</feature>
<proteinExistence type="predicted"/>
<evidence type="ECO:0008006" key="4">
    <source>
        <dbReference type="Google" id="ProtNLM"/>
    </source>
</evidence>
<dbReference type="EMBL" id="JBDFQZ010000013">
    <property type="protein sequence ID" value="KAK9670538.1"/>
    <property type="molecule type" value="Genomic_DNA"/>
</dbReference>
<dbReference type="PANTHER" id="PTHR21677:SF4">
    <property type="entry name" value="TSL-KINASE INTERACTING-LIKE PROTEIN"/>
    <property type="match status" value="1"/>
</dbReference>
<protein>
    <recommendedName>
        <fullName evidence="4">TSL-kinase interacting protein 1</fullName>
    </recommendedName>
</protein>